<accession>A0A5S4G438</accession>
<proteinExistence type="predicted"/>
<feature type="compositionally biased region" description="Low complexity" evidence="1">
    <location>
        <begin position="24"/>
        <end position="59"/>
    </location>
</feature>
<gene>
    <name evidence="3" type="ORF">ETD85_38045</name>
</gene>
<dbReference type="Proteomes" id="UP000306628">
    <property type="component" value="Unassembled WGS sequence"/>
</dbReference>
<name>A0A5S4G438_9ACTN</name>
<evidence type="ECO:0000313" key="4">
    <source>
        <dbReference type="Proteomes" id="UP000306628"/>
    </source>
</evidence>
<dbReference type="Pfam" id="PF14472">
    <property type="entry name" value="DUF4429"/>
    <property type="match status" value="1"/>
</dbReference>
<feature type="compositionally biased region" description="Basic and acidic residues" evidence="1">
    <location>
        <begin position="1"/>
        <end position="10"/>
    </location>
</feature>
<dbReference type="InterPro" id="IPR027860">
    <property type="entry name" value="DUF4429"/>
</dbReference>
<reference evidence="3 4" key="1">
    <citation type="submission" date="2019-05" db="EMBL/GenBank/DDBJ databases">
        <title>Draft genome sequence of Nonomuraea zeae DSM 100528.</title>
        <authorList>
            <person name="Saricaoglu S."/>
            <person name="Isik K."/>
        </authorList>
    </citation>
    <scope>NUCLEOTIDE SEQUENCE [LARGE SCALE GENOMIC DNA]</scope>
    <source>
        <strain evidence="3 4">DSM 100528</strain>
    </source>
</reference>
<evidence type="ECO:0000256" key="1">
    <source>
        <dbReference type="SAM" id="MobiDB-lite"/>
    </source>
</evidence>
<protein>
    <submittedName>
        <fullName evidence="3">DUF4429 domain-containing protein</fullName>
    </submittedName>
</protein>
<evidence type="ECO:0000259" key="2">
    <source>
        <dbReference type="Pfam" id="PF14472"/>
    </source>
</evidence>
<organism evidence="3 4">
    <name type="scientific">Nonomuraea zeae</name>
    <dbReference type="NCBI Taxonomy" id="1642303"/>
    <lineage>
        <taxon>Bacteria</taxon>
        <taxon>Bacillati</taxon>
        <taxon>Actinomycetota</taxon>
        <taxon>Actinomycetes</taxon>
        <taxon>Streptosporangiales</taxon>
        <taxon>Streptosporangiaceae</taxon>
        <taxon>Nonomuraea</taxon>
    </lineage>
</organism>
<dbReference type="EMBL" id="VCKX01000159">
    <property type="protein sequence ID" value="TMR27777.1"/>
    <property type="molecule type" value="Genomic_DNA"/>
</dbReference>
<comment type="caution">
    <text evidence="3">The sequence shown here is derived from an EMBL/GenBank/DDBJ whole genome shotgun (WGS) entry which is preliminary data.</text>
</comment>
<dbReference type="AlphaFoldDB" id="A0A5S4G438"/>
<dbReference type="OrthoDB" id="3698908at2"/>
<feature type="domain" description="DUF4429" evidence="2">
    <location>
        <begin position="132"/>
        <end position="210"/>
    </location>
</feature>
<feature type="region of interest" description="Disordered" evidence="1">
    <location>
        <begin position="190"/>
        <end position="258"/>
    </location>
</feature>
<feature type="region of interest" description="Disordered" evidence="1">
    <location>
        <begin position="1"/>
        <end position="75"/>
    </location>
</feature>
<feature type="compositionally biased region" description="Polar residues" evidence="1">
    <location>
        <begin position="247"/>
        <end position="258"/>
    </location>
</feature>
<sequence length="258" mass="28356">MAVGRGEGRHSVQLPAAHPRAAESPRPLWSPWRPSRRSTSPPRGRRAGSSSSGHASAPTLTPPWGRCSPRRQPFLLTGRPDTELLAEYHADRLRLAADAARLGHGPCPPEKYALALVPTVPLRIRPSEGAAMFDGEMIRLEWSDDASARKTKKRLMEYTLADIRRVEWFPQGAMDEGYLRIVTWQEEADASSGGYTGRGCPQTMSSHRRRRNSSIASKPRPSPSAVVARLLTNRPHARQECLPAGTGTASTWRSKAAT</sequence>
<evidence type="ECO:0000313" key="3">
    <source>
        <dbReference type="EMBL" id="TMR27777.1"/>
    </source>
</evidence>
<keyword evidence="4" id="KW-1185">Reference proteome</keyword>